<evidence type="ECO:0000313" key="2">
    <source>
        <dbReference type="Proteomes" id="UP000664218"/>
    </source>
</evidence>
<accession>A0A939KIU0</accession>
<reference evidence="1" key="1">
    <citation type="submission" date="2021-03" db="EMBL/GenBank/DDBJ databases">
        <title>Proteiniclasticum marinus sp. nov., isolated from tidal flat sediment.</title>
        <authorList>
            <person name="Namirimu T."/>
            <person name="Yang J.-A."/>
            <person name="Yang S.-H."/>
            <person name="Kim Y.-J."/>
            <person name="Kwon K.K."/>
        </authorList>
    </citation>
    <scope>NUCLEOTIDE SEQUENCE</scope>
    <source>
        <strain evidence="1">SCR006</strain>
    </source>
</reference>
<dbReference type="RefSeq" id="WP_207599002.1">
    <property type="nucleotide sequence ID" value="NZ_JAFNJU010000003.1"/>
</dbReference>
<comment type="caution">
    <text evidence="1">The sequence shown here is derived from an EMBL/GenBank/DDBJ whole genome shotgun (WGS) entry which is preliminary data.</text>
</comment>
<gene>
    <name evidence="1" type="ORF">J3A84_05495</name>
</gene>
<evidence type="ECO:0000313" key="1">
    <source>
        <dbReference type="EMBL" id="MBO1264493.1"/>
    </source>
</evidence>
<proteinExistence type="predicted"/>
<sequence>MIFEIHDEKDIEKVKKFLEESAIVHDVRDSSYDSWDGVNIYDTLTSMFGDNPTLDGNEVVDLVYQRVPSMVERLNEIAIHDFSNEIDDSPYLAMEGHITDYYTKFIEEELQLMVNEGIIEIEEEKMPELTAEEFEDYTCTCGNTSADSGFSLVTRMGE</sequence>
<dbReference type="AlphaFoldDB" id="A0A939KIU0"/>
<dbReference type="EMBL" id="JAFNJU010000003">
    <property type="protein sequence ID" value="MBO1264493.1"/>
    <property type="molecule type" value="Genomic_DNA"/>
</dbReference>
<protein>
    <submittedName>
        <fullName evidence="1">Uncharacterized protein</fullName>
    </submittedName>
</protein>
<keyword evidence="2" id="KW-1185">Reference proteome</keyword>
<organism evidence="1 2">
    <name type="scientific">Proteiniclasticum aestuarii</name>
    <dbReference type="NCBI Taxonomy" id="2817862"/>
    <lineage>
        <taxon>Bacteria</taxon>
        <taxon>Bacillati</taxon>
        <taxon>Bacillota</taxon>
        <taxon>Clostridia</taxon>
        <taxon>Eubacteriales</taxon>
        <taxon>Clostridiaceae</taxon>
        <taxon>Proteiniclasticum</taxon>
    </lineage>
</organism>
<name>A0A939KIU0_9CLOT</name>
<dbReference type="Proteomes" id="UP000664218">
    <property type="component" value="Unassembled WGS sequence"/>
</dbReference>